<evidence type="ECO:0000313" key="3">
    <source>
        <dbReference type="Proteomes" id="UP000000768"/>
    </source>
</evidence>
<dbReference type="Proteomes" id="UP000000768">
    <property type="component" value="Chromosome 3"/>
</dbReference>
<organism evidence="2 3">
    <name type="scientific">Sorghum bicolor</name>
    <name type="common">Sorghum</name>
    <name type="synonym">Sorghum vulgare</name>
    <dbReference type="NCBI Taxonomy" id="4558"/>
    <lineage>
        <taxon>Eukaryota</taxon>
        <taxon>Viridiplantae</taxon>
        <taxon>Streptophyta</taxon>
        <taxon>Embryophyta</taxon>
        <taxon>Tracheophyta</taxon>
        <taxon>Spermatophyta</taxon>
        <taxon>Magnoliopsida</taxon>
        <taxon>Liliopsida</taxon>
        <taxon>Poales</taxon>
        <taxon>Poaceae</taxon>
        <taxon>PACMAD clade</taxon>
        <taxon>Panicoideae</taxon>
        <taxon>Andropogonodae</taxon>
        <taxon>Andropogoneae</taxon>
        <taxon>Sorghinae</taxon>
        <taxon>Sorghum</taxon>
    </lineage>
</organism>
<evidence type="ECO:0000313" key="2">
    <source>
        <dbReference type="EMBL" id="KXG32620.1"/>
    </source>
</evidence>
<dbReference type="InParanoid" id="A0A1B6Q3Y3"/>
<protein>
    <submittedName>
        <fullName evidence="2">Uncharacterized protein</fullName>
    </submittedName>
</protein>
<dbReference type="EMBL" id="CM000762">
    <property type="protein sequence ID" value="KXG32620.1"/>
    <property type="molecule type" value="Genomic_DNA"/>
</dbReference>
<proteinExistence type="predicted"/>
<evidence type="ECO:0000256" key="1">
    <source>
        <dbReference type="SAM" id="MobiDB-lite"/>
    </source>
</evidence>
<dbReference type="Gramene" id="KXG32620">
    <property type="protein sequence ID" value="KXG32620"/>
    <property type="gene ID" value="SORBI_3003G175800"/>
</dbReference>
<dbReference type="AlphaFoldDB" id="A0A1B6Q3Y3"/>
<keyword evidence="3" id="KW-1185">Reference proteome</keyword>
<feature type="region of interest" description="Disordered" evidence="1">
    <location>
        <begin position="1"/>
        <end position="39"/>
    </location>
</feature>
<reference evidence="2 3" key="1">
    <citation type="journal article" date="2009" name="Nature">
        <title>The Sorghum bicolor genome and the diversification of grasses.</title>
        <authorList>
            <person name="Paterson A.H."/>
            <person name="Bowers J.E."/>
            <person name="Bruggmann R."/>
            <person name="Dubchak I."/>
            <person name="Grimwood J."/>
            <person name="Gundlach H."/>
            <person name="Haberer G."/>
            <person name="Hellsten U."/>
            <person name="Mitros T."/>
            <person name="Poliakov A."/>
            <person name="Schmutz J."/>
            <person name="Spannagl M."/>
            <person name="Tang H."/>
            <person name="Wang X."/>
            <person name="Wicker T."/>
            <person name="Bharti A.K."/>
            <person name="Chapman J."/>
            <person name="Feltus F.A."/>
            <person name="Gowik U."/>
            <person name="Grigoriev I.V."/>
            <person name="Lyons E."/>
            <person name="Maher C.A."/>
            <person name="Martis M."/>
            <person name="Narechania A."/>
            <person name="Otillar R.P."/>
            <person name="Penning B.W."/>
            <person name="Salamov A.A."/>
            <person name="Wang Y."/>
            <person name="Zhang L."/>
            <person name="Carpita N.C."/>
            <person name="Freeling M."/>
            <person name="Gingle A.R."/>
            <person name="Hash C.T."/>
            <person name="Keller B."/>
            <person name="Klein P."/>
            <person name="Kresovich S."/>
            <person name="McCann M.C."/>
            <person name="Ming R."/>
            <person name="Peterson D.G."/>
            <person name="Mehboob-ur-Rahman"/>
            <person name="Ware D."/>
            <person name="Westhoff P."/>
            <person name="Mayer K.F."/>
            <person name="Messing J."/>
            <person name="Rokhsar D.S."/>
        </authorList>
    </citation>
    <scope>NUCLEOTIDE SEQUENCE [LARGE SCALE GENOMIC DNA]</scope>
    <source>
        <strain evidence="3">cv. BTx623</strain>
    </source>
</reference>
<gene>
    <name evidence="2" type="ORF">SORBI_3003G175800</name>
</gene>
<reference evidence="3" key="2">
    <citation type="journal article" date="2018" name="Plant J.">
        <title>The Sorghum bicolor reference genome: improved assembly, gene annotations, a transcriptome atlas, and signatures of genome organization.</title>
        <authorList>
            <person name="McCormick R.F."/>
            <person name="Truong S.K."/>
            <person name="Sreedasyam A."/>
            <person name="Jenkins J."/>
            <person name="Shu S."/>
            <person name="Sims D."/>
            <person name="Kennedy M."/>
            <person name="Amirebrahimi M."/>
            <person name="Weers B.D."/>
            <person name="McKinley B."/>
            <person name="Mattison A."/>
            <person name="Morishige D.T."/>
            <person name="Grimwood J."/>
            <person name="Schmutz J."/>
            <person name="Mullet J.E."/>
        </authorList>
    </citation>
    <scope>NUCLEOTIDE SEQUENCE [LARGE SCALE GENOMIC DNA]</scope>
    <source>
        <strain evidence="3">cv. BTx623</strain>
    </source>
</reference>
<name>A0A1B6Q3Y3_SORBI</name>
<accession>A0A1B6Q3Y3</accession>
<sequence length="115" mass="12100">MRHRLLGSGEASSTYGRGHSSAAGAHPRRARRSGSSVARQDRTGLGDLLLFGSGANLRRWRVAPDLQSYSPSSASLPLEVSPASALARPTTAAKPAMLSYGPIAWMHSCHSLGFA</sequence>